<keyword evidence="1" id="KW-0732">Signal</keyword>
<dbReference type="AlphaFoldDB" id="A0A2M7TAD9"/>
<evidence type="ECO:0000256" key="1">
    <source>
        <dbReference type="SAM" id="SignalP"/>
    </source>
</evidence>
<proteinExistence type="predicted"/>
<dbReference type="Proteomes" id="UP000230956">
    <property type="component" value="Unassembled WGS sequence"/>
</dbReference>
<dbReference type="Pfam" id="PF13529">
    <property type="entry name" value="Peptidase_C39_2"/>
    <property type="match status" value="1"/>
</dbReference>
<name>A0A2M7TAD9_9ACTN</name>
<protein>
    <recommendedName>
        <fullName evidence="2">Peptidase C39-like domain-containing protein</fullName>
    </recommendedName>
</protein>
<dbReference type="InterPro" id="IPR039564">
    <property type="entry name" value="Peptidase_C39-like"/>
</dbReference>
<dbReference type="EMBL" id="PFNG01000037">
    <property type="protein sequence ID" value="PIZ41921.1"/>
    <property type="molecule type" value="Genomic_DNA"/>
</dbReference>
<sequence length="188" mass="21407">MRLRFTLRHYLILQICLAVLLLATTATPAFATVKWLSTVVPVQQAKSNWCWAASGEMIEKHFGGTLSQWANVDYIYHNQNYPNYTASLNQTNQAINHFQTKRTGMTISSGLTFLSVKYQINCGGPMAAGWGYYSGGGHMTVVRGYDDDTATRYVYWVNPADGAGHKNTYNWFYDDGVHRWVESIYFYQ</sequence>
<organism evidence="3 4">
    <name type="scientific">Candidatus Aquicultor secundus</name>
    <dbReference type="NCBI Taxonomy" id="1973895"/>
    <lineage>
        <taxon>Bacteria</taxon>
        <taxon>Bacillati</taxon>
        <taxon>Actinomycetota</taxon>
        <taxon>Candidatus Aquicultoria</taxon>
        <taxon>Candidatus Aquicultorales</taxon>
        <taxon>Candidatus Aquicultoraceae</taxon>
        <taxon>Candidatus Aquicultor</taxon>
    </lineage>
</organism>
<gene>
    <name evidence="3" type="ORF">COY37_01420</name>
</gene>
<evidence type="ECO:0000313" key="4">
    <source>
        <dbReference type="Proteomes" id="UP000230956"/>
    </source>
</evidence>
<accession>A0A2M7TAD9</accession>
<feature type="signal peptide" evidence="1">
    <location>
        <begin position="1"/>
        <end position="31"/>
    </location>
</feature>
<evidence type="ECO:0000313" key="3">
    <source>
        <dbReference type="EMBL" id="PIZ41921.1"/>
    </source>
</evidence>
<comment type="caution">
    <text evidence="3">The sequence shown here is derived from an EMBL/GenBank/DDBJ whole genome shotgun (WGS) entry which is preliminary data.</text>
</comment>
<evidence type="ECO:0000259" key="2">
    <source>
        <dbReference type="Pfam" id="PF13529"/>
    </source>
</evidence>
<dbReference type="Gene3D" id="3.90.70.10">
    <property type="entry name" value="Cysteine proteinases"/>
    <property type="match status" value="1"/>
</dbReference>
<feature type="domain" description="Peptidase C39-like" evidence="2">
    <location>
        <begin position="39"/>
        <end position="160"/>
    </location>
</feature>
<feature type="chain" id="PRO_5014663391" description="Peptidase C39-like domain-containing protein" evidence="1">
    <location>
        <begin position="32"/>
        <end position="188"/>
    </location>
</feature>
<reference evidence="4" key="1">
    <citation type="submission" date="2017-09" db="EMBL/GenBank/DDBJ databases">
        <title>Depth-based differentiation of microbial function through sediment-hosted aquifers and enrichment of novel symbionts in the deep terrestrial subsurface.</title>
        <authorList>
            <person name="Probst A.J."/>
            <person name="Ladd B."/>
            <person name="Jarett J.K."/>
            <person name="Geller-Mcgrath D.E."/>
            <person name="Sieber C.M.K."/>
            <person name="Emerson J.B."/>
            <person name="Anantharaman K."/>
            <person name="Thomas B.C."/>
            <person name="Malmstrom R."/>
            <person name="Stieglmeier M."/>
            <person name="Klingl A."/>
            <person name="Woyke T."/>
            <person name="Ryan C.M."/>
            <person name="Banfield J.F."/>
        </authorList>
    </citation>
    <scope>NUCLEOTIDE SEQUENCE [LARGE SCALE GENOMIC DNA]</scope>
</reference>